<gene>
    <name evidence="1" type="ORF">H257_01276</name>
</gene>
<organism evidence="1">
    <name type="scientific">Aphanomyces astaci</name>
    <name type="common">Crayfish plague agent</name>
    <dbReference type="NCBI Taxonomy" id="112090"/>
    <lineage>
        <taxon>Eukaryota</taxon>
        <taxon>Sar</taxon>
        <taxon>Stramenopiles</taxon>
        <taxon>Oomycota</taxon>
        <taxon>Saprolegniomycetes</taxon>
        <taxon>Saprolegniales</taxon>
        <taxon>Verrucalvaceae</taxon>
        <taxon>Aphanomyces</taxon>
    </lineage>
</organism>
<evidence type="ECO:0000313" key="1">
    <source>
        <dbReference type="EMBL" id="ETV87838.1"/>
    </source>
</evidence>
<name>W4H9N8_APHAT</name>
<dbReference type="AlphaFoldDB" id="W4H9N8"/>
<dbReference type="VEuPathDB" id="FungiDB:H257_01276"/>
<dbReference type="GeneID" id="20803272"/>
<dbReference type="RefSeq" id="XP_009822701.1">
    <property type="nucleotide sequence ID" value="XM_009824399.1"/>
</dbReference>
<proteinExistence type="predicted"/>
<reference evidence="1" key="1">
    <citation type="submission" date="2013-12" db="EMBL/GenBank/DDBJ databases">
        <title>The Genome Sequence of Aphanomyces astaci APO3.</title>
        <authorList>
            <consortium name="The Broad Institute Genomics Platform"/>
            <person name="Russ C."/>
            <person name="Tyler B."/>
            <person name="van West P."/>
            <person name="Dieguez-Uribeondo J."/>
            <person name="Young S.K."/>
            <person name="Zeng Q."/>
            <person name="Gargeya S."/>
            <person name="Fitzgerald M."/>
            <person name="Abouelleil A."/>
            <person name="Alvarado L."/>
            <person name="Chapman S.B."/>
            <person name="Gainer-Dewar J."/>
            <person name="Goldberg J."/>
            <person name="Griggs A."/>
            <person name="Gujja S."/>
            <person name="Hansen M."/>
            <person name="Howarth C."/>
            <person name="Imamovic A."/>
            <person name="Ireland A."/>
            <person name="Larimer J."/>
            <person name="McCowan C."/>
            <person name="Murphy C."/>
            <person name="Pearson M."/>
            <person name="Poon T.W."/>
            <person name="Priest M."/>
            <person name="Roberts A."/>
            <person name="Saif S."/>
            <person name="Shea T."/>
            <person name="Sykes S."/>
            <person name="Wortman J."/>
            <person name="Nusbaum C."/>
            <person name="Birren B."/>
        </authorList>
    </citation>
    <scope>NUCLEOTIDE SEQUENCE [LARGE SCALE GENOMIC DNA]</scope>
    <source>
        <strain evidence="1">APO3</strain>
    </source>
</reference>
<protein>
    <submittedName>
        <fullName evidence="1">Uncharacterized protein</fullName>
    </submittedName>
</protein>
<accession>W4H9N8</accession>
<sequence length="116" mass="12821">MCFLDSSIIQRIDACRRAMDQANPRALAIPVVYYPVLYERRYKLHFTIEATVLPSRVNVATLMPATSACFGSVSYICKVSYIRYGNQQANPGWSVPVCRSKLVVSPVAAECAASNV</sequence>
<dbReference type="EMBL" id="KI913115">
    <property type="protein sequence ID" value="ETV87838.1"/>
    <property type="molecule type" value="Genomic_DNA"/>
</dbReference>